<dbReference type="Proteomes" id="UP000297453">
    <property type="component" value="Unassembled WGS sequence"/>
</dbReference>
<gene>
    <name evidence="2" type="ORF">EHO59_01460</name>
</gene>
<evidence type="ECO:0000313" key="2">
    <source>
        <dbReference type="EMBL" id="TGK07990.1"/>
    </source>
</evidence>
<protein>
    <submittedName>
        <fullName evidence="2">DUF1801 domain-containing protein</fullName>
    </submittedName>
</protein>
<evidence type="ECO:0000256" key="1">
    <source>
        <dbReference type="SAM" id="MobiDB-lite"/>
    </source>
</evidence>
<name>A0A4R9GA81_9LEPT</name>
<dbReference type="AlphaFoldDB" id="A0A4R9GA81"/>
<keyword evidence="3" id="KW-1185">Reference proteome</keyword>
<comment type="caution">
    <text evidence="2">The sequence shown here is derived from an EMBL/GenBank/DDBJ whole genome shotgun (WGS) entry which is preliminary data.</text>
</comment>
<organism evidence="2 3">
    <name type="scientific">Leptospira semungkisensis</name>
    <dbReference type="NCBI Taxonomy" id="2484985"/>
    <lineage>
        <taxon>Bacteria</taxon>
        <taxon>Pseudomonadati</taxon>
        <taxon>Spirochaetota</taxon>
        <taxon>Spirochaetia</taxon>
        <taxon>Leptospirales</taxon>
        <taxon>Leptospiraceae</taxon>
        <taxon>Leptospira</taxon>
    </lineage>
</organism>
<feature type="region of interest" description="Disordered" evidence="1">
    <location>
        <begin position="1"/>
        <end position="33"/>
    </location>
</feature>
<evidence type="ECO:0000313" key="3">
    <source>
        <dbReference type="Proteomes" id="UP000297453"/>
    </source>
</evidence>
<feature type="compositionally biased region" description="Basic residues" evidence="1">
    <location>
        <begin position="1"/>
        <end position="20"/>
    </location>
</feature>
<reference evidence="2" key="1">
    <citation type="journal article" date="2019" name="PLoS Negl. Trop. Dis.">
        <title>Revisiting the worldwide diversity of Leptospira species in the environment.</title>
        <authorList>
            <person name="Vincent A.T."/>
            <person name="Schiettekatte O."/>
            <person name="Bourhy P."/>
            <person name="Veyrier F.J."/>
            <person name="Picardeau M."/>
        </authorList>
    </citation>
    <scope>NUCLEOTIDE SEQUENCE [LARGE SCALE GENOMIC DNA]</scope>
    <source>
        <strain evidence="2">SSS9</strain>
    </source>
</reference>
<proteinExistence type="predicted"/>
<sequence length="158" mass="17938">MRPKKAAPKKVSLKKAPSPKKKTEIKYSDKSSGQPELLPIYAELKKLLLPYHKGSIQLRGDSGGQFNLVSEKEITVQGKKKPEVFFATLLVQKGYVGFYFMPVYSDPDVKKQIPKELLSCLKGKSCFHIKKSDPLIYSQIKEALQIGYDKYKAKNWVD</sequence>
<accession>A0A4R9GA81</accession>
<dbReference type="EMBL" id="RQEP01000005">
    <property type="protein sequence ID" value="TGK07990.1"/>
    <property type="molecule type" value="Genomic_DNA"/>
</dbReference>
<dbReference type="OrthoDB" id="6331972at2"/>